<reference evidence="11 12" key="1">
    <citation type="submission" date="2018-06" db="EMBL/GenBank/DDBJ databases">
        <authorList>
            <consortium name="Pathogen Informatics"/>
            <person name="Doyle S."/>
        </authorList>
    </citation>
    <scope>NUCLEOTIDE SEQUENCE [LARGE SCALE GENOMIC DNA]</scope>
    <source>
        <strain evidence="11 12">NCTC13102</strain>
    </source>
</reference>
<organism evidence="11 12">
    <name type="scientific">Helicobacter fennelliae</name>
    <dbReference type="NCBI Taxonomy" id="215"/>
    <lineage>
        <taxon>Bacteria</taxon>
        <taxon>Pseudomonadati</taxon>
        <taxon>Campylobacterota</taxon>
        <taxon>Epsilonproteobacteria</taxon>
        <taxon>Campylobacterales</taxon>
        <taxon>Helicobacteraceae</taxon>
        <taxon>Helicobacter</taxon>
    </lineage>
</organism>
<dbReference type="CDD" id="cd01672">
    <property type="entry name" value="TMPK"/>
    <property type="match status" value="1"/>
</dbReference>
<keyword evidence="4 8" id="KW-0547">Nucleotide-binding</keyword>
<dbReference type="EMBL" id="UAWL01000017">
    <property type="protein sequence ID" value="SQC36262.1"/>
    <property type="molecule type" value="Genomic_DNA"/>
</dbReference>
<comment type="similarity">
    <text evidence="1 8">Belongs to the thymidylate kinase family.</text>
</comment>
<dbReference type="Gene3D" id="3.40.50.300">
    <property type="entry name" value="P-loop containing nucleotide triphosphate hydrolases"/>
    <property type="match status" value="1"/>
</dbReference>
<sequence length="194" mass="22098">MYVVIEGIDTCGKSTQINLLKRHFINAIFTKEPSDSAIGQFIRTNLELHHKFSTRAEFLLFLADRAEHIDSVIMPNHNSKLIISDRSLISGIAYVPFDKKDEQELAFVMNVFATSNIMPDLCVMLELSESSLKDRLGSKTQDLIEQRGIAYLLDIQEKIKLYAKRLAKHLVIVDASYGREEIQTTIIKEIEKAL</sequence>
<dbReference type="GO" id="GO:0004798">
    <property type="term" value="F:dTMP kinase activity"/>
    <property type="evidence" value="ECO:0007669"/>
    <property type="project" value="UniProtKB-UniRule"/>
</dbReference>
<evidence type="ECO:0000256" key="5">
    <source>
        <dbReference type="ARBA" id="ARBA00022777"/>
    </source>
</evidence>
<dbReference type="SUPFAM" id="SSF52540">
    <property type="entry name" value="P-loop containing nucleoside triphosphate hydrolases"/>
    <property type="match status" value="1"/>
</dbReference>
<dbReference type="GO" id="GO:0006233">
    <property type="term" value="P:dTDP biosynthetic process"/>
    <property type="evidence" value="ECO:0007669"/>
    <property type="project" value="InterPro"/>
</dbReference>
<dbReference type="NCBIfam" id="TIGR00041">
    <property type="entry name" value="DTMP_kinase"/>
    <property type="match status" value="1"/>
</dbReference>
<comment type="catalytic activity">
    <reaction evidence="7 8">
        <text>dTMP + ATP = dTDP + ADP</text>
        <dbReference type="Rhea" id="RHEA:13517"/>
        <dbReference type="ChEBI" id="CHEBI:30616"/>
        <dbReference type="ChEBI" id="CHEBI:58369"/>
        <dbReference type="ChEBI" id="CHEBI:63528"/>
        <dbReference type="ChEBI" id="CHEBI:456216"/>
        <dbReference type="EC" id="2.7.4.9"/>
    </reaction>
</comment>
<feature type="domain" description="Thymidylate kinase-like" evidence="9">
    <location>
        <begin position="5"/>
        <end position="186"/>
    </location>
</feature>
<dbReference type="GO" id="GO:0006235">
    <property type="term" value="P:dTTP biosynthetic process"/>
    <property type="evidence" value="ECO:0007669"/>
    <property type="project" value="UniProtKB-UniRule"/>
</dbReference>
<keyword evidence="5 8" id="KW-0418">Kinase</keyword>
<dbReference type="PANTHER" id="PTHR10344:SF4">
    <property type="entry name" value="UMP-CMP KINASE 2, MITOCHONDRIAL"/>
    <property type="match status" value="1"/>
</dbReference>
<dbReference type="GO" id="GO:0005524">
    <property type="term" value="F:ATP binding"/>
    <property type="evidence" value="ECO:0007669"/>
    <property type="project" value="UniProtKB-UniRule"/>
</dbReference>
<dbReference type="GO" id="GO:0006227">
    <property type="term" value="P:dUDP biosynthetic process"/>
    <property type="evidence" value="ECO:0007669"/>
    <property type="project" value="TreeGrafter"/>
</dbReference>
<keyword evidence="6 8" id="KW-0067">ATP-binding</keyword>
<evidence type="ECO:0000256" key="8">
    <source>
        <dbReference type="HAMAP-Rule" id="MF_00165"/>
    </source>
</evidence>
<protein>
    <recommendedName>
        <fullName evidence="8">Thymidylate kinase</fullName>
        <ecNumber evidence="8">2.7.4.9</ecNumber>
    </recommendedName>
    <alternativeName>
        <fullName evidence="8">dTMP kinase</fullName>
    </alternativeName>
</protein>
<dbReference type="GO" id="GO:0005829">
    <property type="term" value="C:cytosol"/>
    <property type="evidence" value="ECO:0007669"/>
    <property type="project" value="TreeGrafter"/>
</dbReference>
<feature type="binding site" evidence="8">
    <location>
        <begin position="7"/>
        <end position="14"/>
    </location>
    <ligand>
        <name>ATP</name>
        <dbReference type="ChEBI" id="CHEBI:30616"/>
    </ligand>
</feature>
<comment type="function">
    <text evidence="8">Phosphorylation of dTMP to form dTDP in both de novo and salvage pathways of dTTP synthesis.</text>
</comment>
<dbReference type="Pfam" id="PF02223">
    <property type="entry name" value="Thymidylate_kin"/>
    <property type="match status" value="1"/>
</dbReference>
<dbReference type="InterPro" id="IPR039430">
    <property type="entry name" value="Thymidylate_kin-like_dom"/>
</dbReference>
<evidence type="ECO:0000256" key="7">
    <source>
        <dbReference type="ARBA" id="ARBA00048743"/>
    </source>
</evidence>
<gene>
    <name evidence="11" type="primary">tmk_4</name>
    <name evidence="8" type="synonym">tmk</name>
    <name evidence="10" type="synonym">tmk_1</name>
    <name evidence="10" type="ORF">NCTC13102_01178</name>
    <name evidence="11" type="ORF">NCTC13102_02072</name>
</gene>
<evidence type="ECO:0000313" key="10">
    <source>
        <dbReference type="EMBL" id="SQB98713.1"/>
    </source>
</evidence>
<keyword evidence="3 8" id="KW-0545">Nucleotide biosynthesis</keyword>
<evidence type="ECO:0000313" key="11">
    <source>
        <dbReference type="EMBL" id="SQC36262.1"/>
    </source>
</evidence>
<evidence type="ECO:0000313" key="12">
    <source>
        <dbReference type="Proteomes" id="UP000250166"/>
    </source>
</evidence>
<evidence type="ECO:0000256" key="2">
    <source>
        <dbReference type="ARBA" id="ARBA00022679"/>
    </source>
</evidence>
<accession>A0A2X3DYC7</accession>
<evidence type="ECO:0000256" key="6">
    <source>
        <dbReference type="ARBA" id="ARBA00022840"/>
    </source>
</evidence>
<keyword evidence="2 8" id="KW-0808">Transferase</keyword>
<evidence type="ECO:0000259" key="9">
    <source>
        <dbReference type="Pfam" id="PF02223"/>
    </source>
</evidence>
<dbReference type="HAMAP" id="MF_00165">
    <property type="entry name" value="Thymidylate_kinase"/>
    <property type="match status" value="1"/>
</dbReference>
<dbReference type="Proteomes" id="UP000250166">
    <property type="component" value="Unassembled WGS sequence"/>
</dbReference>
<name>A0A2X3DYC7_9HELI</name>
<dbReference type="EC" id="2.7.4.9" evidence="8"/>
<dbReference type="AlphaFoldDB" id="A0A2X3DYC7"/>
<dbReference type="EMBL" id="UAWL01000006">
    <property type="protein sequence ID" value="SQB98713.1"/>
    <property type="molecule type" value="Genomic_DNA"/>
</dbReference>
<dbReference type="InterPro" id="IPR027417">
    <property type="entry name" value="P-loop_NTPase"/>
</dbReference>
<dbReference type="InterPro" id="IPR018094">
    <property type="entry name" value="Thymidylate_kinase"/>
</dbReference>
<evidence type="ECO:0000256" key="4">
    <source>
        <dbReference type="ARBA" id="ARBA00022741"/>
    </source>
</evidence>
<evidence type="ECO:0000256" key="1">
    <source>
        <dbReference type="ARBA" id="ARBA00009776"/>
    </source>
</evidence>
<proteinExistence type="inferred from homology"/>
<evidence type="ECO:0000256" key="3">
    <source>
        <dbReference type="ARBA" id="ARBA00022727"/>
    </source>
</evidence>
<dbReference type="RefSeq" id="WP_112058660.1">
    <property type="nucleotide sequence ID" value="NZ_UAWL01000006.1"/>
</dbReference>
<dbReference type="PANTHER" id="PTHR10344">
    <property type="entry name" value="THYMIDYLATE KINASE"/>
    <property type="match status" value="1"/>
</dbReference>